<evidence type="ECO:0000313" key="3">
    <source>
        <dbReference type="Proteomes" id="UP000605676"/>
    </source>
</evidence>
<dbReference type="EMBL" id="JAENRR010000003">
    <property type="protein sequence ID" value="MBK3516086.1"/>
    <property type="molecule type" value="Genomic_DNA"/>
</dbReference>
<keyword evidence="1" id="KW-0732">Signal</keyword>
<dbReference type="InterPro" id="IPR008979">
    <property type="entry name" value="Galactose-bd-like_sf"/>
</dbReference>
<keyword evidence="3" id="KW-1185">Reference proteome</keyword>
<sequence length="254" mass="27267">MKAKLLFIMLVSLGLSVNTIAQIKNGDMETIGNPTWPWNLSVNNTATTTTPGAATKTYEAYDAPATGHFQQVVVTAANTDEPWNLRLKQNNVAVGASDTKIIFKARGTVGGELLKIRCSIDNTNRSQADFTLTTTWTEYELILDEILKGKANELSFWTQSVGTYQFDDVALSSTPTAISDDVMAGVKVWYIASDNTLNIDGITANMVSVYSLSGAKVAEYSAPGLVLTLGNIPSGLYVVSVATDAGTKVVKIKK</sequence>
<dbReference type="Gene3D" id="2.60.120.260">
    <property type="entry name" value="Galactose-binding domain-like"/>
    <property type="match status" value="1"/>
</dbReference>
<dbReference type="SUPFAM" id="SSF49785">
    <property type="entry name" value="Galactose-binding domain-like"/>
    <property type="match status" value="1"/>
</dbReference>
<organism evidence="2 3">
    <name type="scientific">Carboxylicivirga marina</name>
    <dbReference type="NCBI Taxonomy" id="2800988"/>
    <lineage>
        <taxon>Bacteria</taxon>
        <taxon>Pseudomonadati</taxon>
        <taxon>Bacteroidota</taxon>
        <taxon>Bacteroidia</taxon>
        <taxon>Marinilabiliales</taxon>
        <taxon>Marinilabiliaceae</taxon>
        <taxon>Carboxylicivirga</taxon>
    </lineage>
</organism>
<protein>
    <submittedName>
        <fullName evidence="2">T9SS type A sorting domain-containing protein</fullName>
    </submittedName>
</protein>
<name>A0ABS1HEN3_9BACT</name>
<accession>A0ABS1HEN3</accession>
<proteinExistence type="predicted"/>
<gene>
    <name evidence="2" type="ORF">JIV24_01955</name>
</gene>
<dbReference type="Proteomes" id="UP000605676">
    <property type="component" value="Unassembled WGS sequence"/>
</dbReference>
<feature type="chain" id="PRO_5047171402" evidence="1">
    <location>
        <begin position="22"/>
        <end position="254"/>
    </location>
</feature>
<evidence type="ECO:0000256" key="1">
    <source>
        <dbReference type="SAM" id="SignalP"/>
    </source>
</evidence>
<evidence type="ECO:0000313" key="2">
    <source>
        <dbReference type="EMBL" id="MBK3516086.1"/>
    </source>
</evidence>
<feature type="signal peptide" evidence="1">
    <location>
        <begin position="1"/>
        <end position="21"/>
    </location>
</feature>
<dbReference type="RefSeq" id="WP_200463319.1">
    <property type="nucleotide sequence ID" value="NZ_JAENRR010000003.1"/>
</dbReference>
<comment type="caution">
    <text evidence="2">The sequence shown here is derived from an EMBL/GenBank/DDBJ whole genome shotgun (WGS) entry which is preliminary data.</text>
</comment>
<reference evidence="2 3" key="1">
    <citation type="submission" date="2021-01" db="EMBL/GenBank/DDBJ databases">
        <title>Carboxyliciviraga sp.nov., isolated from coastal sediments.</title>
        <authorList>
            <person name="Lu D."/>
            <person name="Zhang T."/>
        </authorList>
    </citation>
    <scope>NUCLEOTIDE SEQUENCE [LARGE SCALE GENOMIC DNA]</scope>
    <source>
        <strain evidence="2 3">N1Y132</strain>
    </source>
</reference>